<proteinExistence type="predicted"/>
<dbReference type="InterPro" id="IPR000198">
    <property type="entry name" value="RhoGAP_dom"/>
</dbReference>
<keyword evidence="1" id="KW-0343">GTPase activation</keyword>
<dbReference type="OMA" id="NIQSHCN"/>
<feature type="domain" description="Rho-GAP" evidence="3">
    <location>
        <begin position="168"/>
        <end position="358"/>
    </location>
</feature>
<dbReference type="GO" id="GO:0007165">
    <property type="term" value="P:signal transduction"/>
    <property type="evidence" value="ECO:0007669"/>
    <property type="project" value="InterPro"/>
</dbReference>
<reference evidence="4 5" key="1">
    <citation type="submission" date="2015-12" db="EMBL/GenBank/DDBJ databases">
        <title>Dictyostelia acquired genes for synthesis and detection of signals that induce cell-type specialization by lateral gene transfer from prokaryotes.</title>
        <authorList>
            <person name="Gloeckner G."/>
            <person name="Schaap P."/>
        </authorList>
    </citation>
    <scope>NUCLEOTIDE SEQUENCE [LARGE SCALE GENOMIC DNA]</scope>
    <source>
        <strain evidence="4 5">TK</strain>
    </source>
</reference>
<dbReference type="CDD" id="cd00159">
    <property type="entry name" value="RhoGAP"/>
    <property type="match status" value="1"/>
</dbReference>
<sequence length="489" mass="54490">MSTFRKKENSFEISGPVPGTFQHKSGLTKPVSNAPTLPSSTPPPISTLKNNLKNSSDVNVQTQNNNNNNNQSSTNLKKIQQQQQPNNINTSGDNTIVKSNSSNNINSFMNSNNSNNSNSSTKQQPVMSGTLRPVGGGGVYVGMNSDAKKTTKSTIISGKLKRFFKQRPSRESLYEKHILAAPFGSANLSFINIFKILTALKKANALESEGIFRVNGSAENIRTLWLGLNQLNDPVPCDASHHDLSGLLKLYLRETRFPLIPMELFVNGVIPSSAEKIKEFIESKLPDENVKILTALIDYLYKVTLSTALNKMNCMSLGVCFAPSLIRPISEQNTVGISQIQSFCNFISTLIENRLTIFSQKEILPDISTTGTSQQQQKSDLPPLPSNRISYHEDEYFIPPPPSFVIPTQSYDQDDCYEDEQEQQTINPLYDEFINLLTDDSLGSQQKTTIIERMTYLFSNDSENFKNFLRDMGIEGIVSLLEYILTLDN</sequence>
<dbReference type="PROSITE" id="PS50238">
    <property type="entry name" value="RHOGAP"/>
    <property type="match status" value="1"/>
</dbReference>
<comment type="caution">
    <text evidence="4">The sequence shown here is derived from an EMBL/GenBank/DDBJ whole genome shotgun (WGS) entry which is preliminary data.</text>
</comment>
<dbReference type="OrthoDB" id="79452at2759"/>
<dbReference type="SUPFAM" id="SSF48350">
    <property type="entry name" value="GTPase activation domain, GAP"/>
    <property type="match status" value="1"/>
</dbReference>
<gene>
    <name evidence="4" type="ORF">DLAC_09228</name>
</gene>
<dbReference type="EMBL" id="LODT01000037">
    <property type="protein sequence ID" value="KYQ90600.1"/>
    <property type="molecule type" value="Genomic_DNA"/>
</dbReference>
<protein>
    <submittedName>
        <fullName evidence="4">RhoGAP domain-containing protein</fullName>
    </submittedName>
</protein>
<evidence type="ECO:0000259" key="3">
    <source>
        <dbReference type="PROSITE" id="PS50238"/>
    </source>
</evidence>
<feature type="compositionally biased region" description="Low complexity" evidence="2">
    <location>
        <begin position="99"/>
        <end position="120"/>
    </location>
</feature>
<dbReference type="AlphaFoldDB" id="A0A151Z9H0"/>
<accession>A0A151Z9H0</accession>
<dbReference type="GO" id="GO:0005737">
    <property type="term" value="C:cytoplasm"/>
    <property type="evidence" value="ECO:0007669"/>
    <property type="project" value="TreeGrafter"/>
</dbReference>
<organism evidence="4 5">
    <name type="scientific">Tieghemostelium lacteum</name>
    <name type="common">Slime mold</name>
    <name type="synonym">Dictyostelium lacteum</name>
    <dbReference type="NCBI Taxonomy" id="361077"/>
    <lineage>
        <taxon>Eukaryota</taxon>
        <taxon>Amoebozoa</taxon>
        <taxon>Evosea</taxon>
        <taxon>Eumycetozoa</taxon>
        <taxon>Dictyostelia</taxon>
        <taxon>Dictyosteliales</taxon>
        <taxon>Raperosteliaceae</taxon>
        <taxon>Tieghemostelium</taxon>
    </lineage>
</organism>
<evidence type="ECO:0000256" key="2">
    <source>
        <dbReference type="SAM" id="MobiDB-lite"/>
    </source>
</evidence>
<evidence type="ECO:0000256" key="1">
    <source>
        <dbReference type="ARBA" id="ARBA00022468"/>
    </source>
</evidence>
<dbReference type="InterPro" id="IPR008936">
    <property type="entry name" value="Rho_GTPase_activation_prot"/>
</dbReference>
<dbReference type="Pfam" id="PF00620">
    <property type="entry name" value="RhoGAP"/>
    <property type="match status" value="1"/>
</dbReference>
<feature type="compositionally biased region" description="Polar residues" evidence="2">
    <location>
        <begin position="22"/>
        <end position="34"/>
    </location>
</feature>
<evidence type="ECO:0000313" key="5">
    <source>
        <dbReference type="Proteomes" id="UP000076078"/>
    </source>
</evidence>
<dbReference type="Gene3D" id="1.10.555.10">
    <property type="entry name" value="Rho GTPase activation protein"/>
    <property type="match status" value="1"/>
</dbReference>
<keyword evidence="5" id="KW-1185">Reference proteome</keyword>
<dbReference type="Proteomes" id="UP000076078">
    <property type="component" value="Unassembled WGS sequence"/>
</dbReference>
<dbReference type="PANTHER" id="PTHR45876:SF2">
    <property type="entry name" value="RHO GTPASE-ACTIVATING PROTEIN GACD"/>
    <property type="match status" value="1"/>
</dbReference>
<dbReference type="SMART" id="SM00324">
    <property type="entry name" value="RhoGAP"/>
    <property type="match status" value="1"/>
</dbReference>
<name>A0A151Z9H0_TIELA</name>
<dbReference type="GO" id="GO:0005096">
    <property type="term" value="F:GTPase activator activity"/>
    <property type="evidence" value="ECO:0007669"/>
    <property type="project" value="UniProtKB-KW"/>
</dbReference>
<feature type="compositionally biased region" description="Polar residues" evidence="2">
    <location>
        <begin position="85"/>
        <end position="98"/>
    </location>
</feature>
<feature type="compositionally biased region" description="Basic and acidic residues" evidence="2">
    <location>
        <begin position="1"/>
        <end position="10"/>
    </location>
</feature>
<dbReference type="PANTHER" id="PTHR45876">
    <property type="entry name" value="FI04035P"/>
    <property type="match status" value="1"/>
</dbReference>
<feature type="region of interest" description="Disordered" evidence="2">
    <location>
        <begin position="1"/>
        <end position="133"/>
    </location>
</feature>
<feature type="compositionally biased region" description="Low complexity" evidence="2">
    <location>
        <begin position="54"/>
        <end position="84"/>
    </location>
</feature>
<dbReference type="FunCoup" id="A0A151Z9H0">
    <property type="interactions" value="107"/>
</dbReference>
<dbReference type="STRING" id="361077.A0A151Z9H0"/>
<evidence type="ECO:0000313" key="4">
    <source>
        <dbReference type="EMBL" id="KYQ90600.1"/>
    </source>
</evidence>
<dbReference type="InParanoid" id="A0A151Z9H0"/>